<keyword evidence="6 12" id="KW-0067">ATP-binding</keyword>
<evidence type="ECO:0000256" key="7">
    <source>
        <dbReference type="ARBA" id="ARBA00022989"/>
    </source>
</evidence>
<evidence type="ECO:0000256" key="1">
    <source>
        <dbReference type="ARBA" id="ARBA00004651"/>
    </source>
</evidence>
<sequence length="569" mass="65315">MKIFLNKFNFILDRDDRKKIYFIVLFSLIISFIEMIGISAVMPFIAIISNNNYIYENSFLKFIYDVLNFSNNIDFILFFGICLIGFYIIRAILTMVYFYVISKFARGKYNAISKEIFQKILNMKYIDFTNVKSSHYSKSIINEAYNFTTVIIAFLNIITEVFVIVLIYSLMFYVNFELTMLITSILVVSMLFLIKVVSKKIKKAGVQRDISQKSFYDIITNTFGSYKLIKLSINNVTNIQNRFTNSSINFTNSNIVSETISQLPRVFLESITFIMIIVIVLFLVFTSYENLMDKVPSLTLILLGLYRLMPSANRLLTSYGQIIYAHRSLDIIYEIYQCNAEQFSHQKEIDFKTNLELRNLTFGYEIEKPILKSINLSINKGEKVAFVGPSGSGKSSMVDILCGLITINKNILFVDNQEINDSNILSLRNKIGYIPQNVYLFDGTVAENICLGNKRDDEKIIDVLKKANIYDLLLTKEGLETEVGDSGVKLSGGQKQRIAIARALYMDPEILVLDEATSALDETTEQKIMDEILKVSTDKTLIMIAHRLKTIEHCDSVYELKNGSIRRKR</sequence>
<dbReference type="GO" id="GO:0016887">
    <property type="term" value="F:ATP hydrolysis activity"/>
    <property type="evidence" value="ECO:0007669"/>
    <property type="project" value="InterPro"/>
</dbReference>
<dbReference type="Pfam" id="PF00664">
    <property type="entry name" value="ABC_membrane"/>
    <property type="match status" value="1"/>
</dbReference>
<evidence type="ECO:0000256" key="8">
    <source>
        <dbReference type="ARBA" id="ARBA00023136"/>
    </source>
</evidence>
<reference evidence="12 13" key="1">
    <citation type="submission" date="2018-10" db="EMBL/GenBank/DDBJ databases">
        <title>Complete genome sequences of Arcobacter cryaerophilus strains ATCC 43158 and ATCC 49615.</title>
        <authorList>
            <person name="Miller W.G."/>
            <person name="Yee E."/>
            <person name="Bono J.L."/>
        </authorList>
    </citation>
    <scope>NUCLEOTIDE SEQUENCE [LARGE SCALE GENOMIC DNA]</scope>
    <source>
        <strain evidence="12 13">ATCC 43158</strain>
    </source>
</reference>
<dbReference type="InterPro" id="IPR039421">
    <property type="entry name" value="Type_1_exporter"/>
</dbReference>
<comment type="subcellular location">
    <subcellularLocation>
        <location evidence="1">Cell membrane</location>
        <topology evidence="1">Multi-pass membrane protein</topology>
    </subcellularLocation>
</comment>
<keyword evidence="3" id="KW-1003">Cell membrane</keyword>
<evidence type="ECO:0000256" key="5">
    <source>
        <dbReference type="ARBA" id="ARBA00022741"/>
    </source>
</evidence>
<dbReference type="SUPFAM" id="SSF52540">
    <property type="entry name" value="P-loop containing nucleoside triphosphate hydrolases"/>
    <property type="match status" value="1"/>
</dbReference>
<keyword evidence="5" id="KW-0547">Nucleotide-binding</keyword>
<dbReference type="InterPro" id="IPR027417">
    <property type="entry name" value="P-loop_NTPase"/>
</dbReference>
<feature type="transmembrane region" description="Helical" evidence="9">
    <location>
        <begin position="266"/>
        <end position="285"/>
    </location>
</feature>
<evidence type="ECO:0000256" key="3">
    <source>
        <dbReference type="ARBA" id="ARBA00022475"/>
    </source>
</evidence>
<dbReference type="InterPro" id="IPR036640">
    <property type="entry name" value="ABC1_TM_sf"/>
</dbReference>
<name>A0AAD0X984_9BACT</name>
<evidence type="ECO:0000313" key="13">
    <source>
        <dbReference type="Proteomes" id="UP000273809"/>
    </source>
</evidence>
<organism evidence="12 13">
    <name type="scientific">Aliarcobacter cryaerophilus ATCC 43158</name>
    <dbReference type="NCBI Taxonomy" id="1032070"/>
    <lineage>
        <taxon>Bacteria</taxon>
        <taxon>Pseudomonadati</taxon>
        <taxon>Campylobacterota</taxon>
        <taxon>Epsilonproteobacteria</taxon>
        <taxon>Campylobacterales</taxon>
        <taxon>Arcobacteraceae</taxon>
        <taxon>Aliarcobacter</taxon>
    </lineage>
</organism>
<dbReference type="Gene3D" id="1.20.1560.10">
    <property type="entry name" value="ABC transporter type 1, transmembrane domain"/>
    <property type="match status" value="1"/>
</dbReference>
<keyword evidence="7 9" id="KW-1133">Transmembrane helix</keyword>
<dbReference type="Pfam" id="PF00005">
    <property type="entry name" value="ABC_tran"/>
    <property type="match status" value="1"/>
</dbReference>
<feature type="transmembrane region" description="Helical" evidence="9">
    <location>
        <begin position="144"/>
        <end position="172"/>
    </location>
</feature>
<evidence type="ECO:0000256" key="2">
    <source>
        <dbReference type="ARBA" id="ARBA00022448"/>
    </source>
</evidence>
<feature type="transmembrane region" description="Helical" evidence="9">
    <location>
        <begin position="178"/>
        <end position="198"/>
    </location>
</feature>
<dbReference type="PANTHER" id="PTHR24221">
    <property type="entry name" value="ATP-BINDING CASSETTE SUB-FAMILY B"/>
    <property type="match status" value="1"/>
</dbReference>
<dbReference type="PANTHER" id="PTHR24221:SF654">
    <property type="entry name" value="ATP-BINDING CASSETTE SUB-FAMILY B MEMBER 6"/>
    <property type="match status" value="1"/>
</dbReference>
<dbReference type="PROSITE" id="PS00211">
    <property type="entry name" value="ABC_TRANSPORTER_1"/>
    <property type="match status" value="1"/>
</dbReference>
<keyword evidence="4 9" id="KW-0812">Transmembrane</keyword>
<dbReference type="InterPro" id="IPR003593">
    <property type="entry name" value="AAA+_ATPase"/>
</dbReference>
<gene>
    <name evidence="12" type="ORF">ACRYA_0762</name>
</gene>
<dbReference type="SUPFAM" id="SSF90123">
    <property type="entry name" value="ABC transporter transmembrane region"/>
    <property type="match status" value="1"/>
</dbReference>
<evidence type="ECO:0000256" key="4">
    <source>
        <dbReference type="ARBA" id="ARBA00022692"/>
    </source>
</evidence>
<feature type="transmembrane region" description="Helical" evidence="9">
    <location>
        <begin position="20"/>
        <end position="48"/>
    </location>
</feature>
<accession>A0AAD0X984</accession>
<evidence type="ECO:0000313" key="12">
    <source>
        <dbReference type="EMBL" id="AYJ79900.1"/>
    </source>
</evidence>
<evidence type="ECO:0000256" key="9">
    <source>
        <dbReference type="SAM" id="Phobius"/>
    </source>
</evidence>
<keyword evidence="2" id="KW-0813">Transport</keyword>
<dbReference type="EMBL" id="CP032823">
    <property type="protein sequence ID" value="AYJ79900.1"/>
    <property type="molecule type" value="Genomic_DNA"/>
</dbReference>
<dbReference type="Gene3D" id="3.40.50.300">
    <property type="entry name" value="P-loop containing nucleotide triphosphate hydrolases"/>
    <property type="match status" value="1"/>
</dbReference>
<dbReference type="GO" id="GO:0005524">
    <property type="term" value="F:ATP binding"/>
    <property type="evidence" value="ECO:0007669"/>
    <property type="project" value="UniProtKB-KW"/>
</dbReference>
<protein>
    <submittedName>
        <fullName evidence="12">ABC transporter, ATP-binding/permease components</fullName>
    </submittedName>
</protein>
<dbReference type="InterPro" id="IPR017871">
    <property type="entry name" value="ABC_transporter-like_CS"/>
</dbReference>
<dbReference type="Proteomes" id="UP000273809">
    <property type="component" value="Chromosome"/>
</dbReference>
<dbReference type="PROSITE" id="PS50929">
    <property type="entry name" value="ABC_TM1F"/>
    <property type="match status" value="1"/>
</dbReference>
<dbReference type="GO" id="GO:0005886">
    <property type="term" value="C:plasma membrane"/>
    <property type="evidence" value="ECO:0007669"/>
    <property type="project" value="UniProtKB-SubCell"/>
</dbReference>
<evidence type="ECO:0000256" key="6">
    <source>
        <dbReference type="ARBA" id="ARBA00022840"/>
    </source>
</evidence>
<dbReference type="GO" id="GO:0140359">
    <property type="term" value="F:ABC-type transporter activity"/>
    <property type="evidence" value="ECO:0007669"/>
    <property type="project" value="InterPro"/>
</dbReference>
<dbReference type="PROSITE" id="PS50893">
    <property type="entry name" value="ABC_TRANSPORTER_2"/>
    <property type="match status" value="1"/>
</dbReference>
<feature type="domain" description="ABC transmembrane type-1" evidence="11">
    <location>
        <begin position="59"/>
        <end position="322"/>
    </location>
</feature>
<evidence type="ECO:0000259" key="11">
    <source>
        <dbReference type="PROSITE" id="PS50929"/>
    </source>
</evidence>
<dbReference type="InterPro" id="IPR003439">
    <property type="entry name" value="ABC_transporter-like_ATP-bd"/>
</dbReference>
<dbReference type="AlphaFoldDB" id="A0AAD0X984"/>
<dbReference type="InterPro" id="IPR011527">
    <property type="entry name" value="ABC1_TM_dom"/>
</dbReference>
<proteinExistence type="predicted"/>
<evidence type="ECO:0000259" key="10">
    <source>
        <dbReference type="PROSITE" id="PS50893"/>
    </source>
</evidence>
<dbReference type="SMART" id="SM00382">
    <property type="entry name" value="AAA"/>
    <property type="match status" value="1"/>
</dbReference>
<dbReference type="GO" id="GO:0034040">
    <property type="term" value="F:ATPase-coupled lipid transmembrane transporter activity"/>
    <property type="evidence" value="ECO:0007669"/>
    <property type="project" value="TreeGrafter"/>
</dbReference>
<feature type="domain" description="ABC transporter" evidence="10">
    <location>
        <begin position="355"/>
        <end position="569"/>
    </location>
</feature>
<dbReference type="FunFam" id="3.40.50.300:FF:000854">
    <property type="entry name" value="Multidrug ABC transporter ATP-binding protein"/>
    <property type="match status" value="1"/>
</dbReference>
<dbReference type="KEGG" id="acre:ACRYA_0762"/>
<keyword evidence="8 9" id="KW-0472">Membrane</keyword>
<feature type="transmembrane region" description="Helical" evidence="9">
    <location>
        <begin position="75"/>
        <end position="100"/>
    </location>
</feature>